<reference evidence="3 4" key="1">
    <citation type="submission" date="2019-10" db="EMBL/GenBank/DDBJ databases">
        <title>Description of Paenibacillus terrestris sp. nov.</title>
        <authorList>
            <person name="Carlier A."/>
            <person name="Qi S."/>
        </authorList>
    </citation>
    <scope>NUCLEOTIDE SEQUENCE [LARGE SCALE GENOMIC DNA]</scope>
    <source>
        <strain evidence="3 4">LMG 31458</strain>
    </source>
</reference>
<comment type="similarity">
    <text evidence="1">Belongs to the thioesterase family.</text>
</comment>
<dbReference type="InterPro" id="IPR001031">
    <property type="entry name" value="Thioesterase"/>
</dbReference>
<name>A0ABX1Y7W3_9BACL</name>
<feature type="domain" description="Thioesterase" evidence="2">
    <location>
        <begin position="11"/>
        <end position="122"/>
    </location>
</feature>
<organism evidence="3 4">
    <name type="scientific">Paenibacillus phytorum</name>
    <dbReference type="NCBI Taxonomy" id="2654977"/>
    <lineage>
        <taxon>Bacteria</taxon>
        <taxon>Bacillati</taxon>
        <taxon>Bacillota</taxon>
        <taxon>Bacilli</taxon>
        <taxon>Bacillales</taxon>
        <taxon>Paenibacillaceae</taxon>
        <taxon>Paenibacillus</taxon>
    </lineage>
</organism>
<dbReference type="PANTHER" id="PTHR11487">
    <property type="entry name" value="THIOESTERASE"/>
    <property type="match status" value="1"/>
</dbReference>
<dbReference type="Pfam" id="PF00975">
    <property type="entry name" value="Thioesterase"/>
    <property type="match status" value="1"/>
</dbReference>
<gene>
    <name evidence="3" type="ORF">GC098_32635</name>
</gene>
<evidence type="ECO:0000313" key="4">
    <source>
        <dbReference type="Proteomes" id="UP000616779"/>
    </source>
</evidence>
<sequence length="217" mass="24960">MGRKSGDSAVILFGFPHCGDHSKSYLTWSRGLPARVRFQHIELSQARLSMREVSSELWEQALHETCQYVKQQLMPGEEYVFIGHCWGSLLAFEASHRLKAEGIAEPRHLFLSGCSAPHLLRPRGVLNRMQGDAPEIGCLPVEEYRGQVNREPLRARFSVFTGKKDEHALVDHLSEWSRYTAKICDVHVCEGDHHYWQSDSNKWLQLAQTIVEREYLM</sequence>
<dbReference type="InterPro" id="IPR029058">
    <property type="entry name" value="AB_hydrolase_fold"/>
</dbReference>
<accession>A0ABX1Y7W3</accession>
<dbReference type="SUPFAM" id="SSF53474">
    <property type="entry name" value="alpha/beta-Hydrolases"/>
    <property type="match status" value="1"/>
</dbReference>
<dbReference type="PANTHER" id="PTHR11487:SF0">
    <property type="entry name" value="S-ACYL FATTY ACID SYNTHASE THIOESTERASE, MEDIUM CHAIN"/>
    <property type="match status" value="1"/>
</dbReference>
<dbReference type="InterPro" id="IPR012223">
    <property type="entry name" value="TEII"/>
</dbReference>
<dbReference type="EMBL" id="WHOA01000241">
    <property type="protein sequence ID" value="NOU76043.1"/>
    <property type="molecule type" value="Genomic_DNA"/>
</dbReference>
<evidence type="ECO:0000313" key="3">
    <source>
        <dbReference type="EMBL" id="NOU76043.1"/>
    </source>
</evidence>
<comment type="caution">
    <text evidence="3">The sequence shown here is derived from an EMBL/GenBank/DDBJ whole genome shotgun (WGS) entry which is preliminary data.</text>
</comment>
<evidence type="ECO:0000256" key="1">
    <source>
        <dbReference type="ARBA" id="ARBA00007169"/>
    </source>
</evidence>
<dbReference type="Gene3D" id="3.40.50.1820">
    <property type="entry name" value="alpha/beta hydrolase"/>
    <property type="match status" value="2"/>
</dbReference>
<proteinExistence type="inferred from homology"/>
<keyword evidence="4" id="KW-1185">Reference proteome</keyword>
<protein>
    <recommendedName>
        <fullName evidence="2">Thioesterase domain-containing protein</fullName>
    </recommendedName>
</protein>
<dbReference type="Proteomes" id="UP000616779">
    <property type="component" value="Unassembled WGS sequence"/>
</dbReference>
<evidence type="ECO:0000259" key="2">
    <source>
        <dbReference type="Pfam" id="PF00975"/>
    </source>
</evidence>